<comment type="caution">
    <text evidence="2">The sequence shown here is derived from an EMBL/GenBank/DDBJ whole genome shotgun (WGS) entry which is preliminary data.</text>
</comment>
<dbReference type="SUPFAM" id="SSF53254">
    <property type="entry name" value="Phosphoglycerate mutase-like"/>
    <property type="match status" value="1"/>
</dbReference>
<evidence type="ECO:0000256" key="1">
    <source>
        <dbReference type="PIRSR" id="PIRSR613078-2"/>
    </source>
</evidence>
<dbReference type="PANTHER" id="PTHR47623">
    <property type="entry name" value="OS09G0287300 PROTEIN"/>
    <property type="match status" value="1"/>
</dbReference>
<evidence type="ECO:0000313" key="2">
    <source>
        <dbReference type="EMBL" id="NYZ66487.1"/>
    </source>
</evidence>
<dbReference type="Pfam" id="PF00300">
    <property type="entry name" value="His_Phos_1"/>
    <property type="match status" value="1"/>
</dbReference>
<dbReference type="CDD" id="cd07067">
    <property type="entry name" value="HP_PGM_like"/>
    <property type="match status" value="1"/>
</dbReference>
<sequence length="168" mass="18844">MKELLLVRHAKSSWKDDSLADFDRPLNKRGKKTAPLMGQLLADKHWHPDRVFASPAARAKATAELLLPALAIPPDQVDWYPALYDASAKAIFNVIKQAPAACQRLMIIGHNPGIEETIETLDPKFSEMIPTCCVTRIRCNIKNWQEISKKCGEVMDCLKPKEVLAELI</sequence>
<gene>
    <name evidence="2" type="ORF">H0A36_10740</name>
</gene>
<protein>
    <submittedName>
        <fullName evidence="2">Histidine phosphatase family protein</fullName>
    </submittedName>
</protein>
<keyword evidence="3" id="KW-1185">Reference proteome</keyword>
<organism evidence="2 3">
    <name type="scientific">Spartinivicinus marinus</name>
    <dbReference type="NCBI Taxonomy" id="2994442"/>
    <lineage>
        <taxon>Bacteria</taxon>
        <taxon>Pseudomonadati</taxon>
        <taxon>Pseudomonadota</taxon>
        <taxon>Gammaproteobacteria</taxon>
        <taxon>Oceanospirillales</taxon>
        <taxon>Zooshikellaceae</taxon>
        <taxon>Spartinivicinus</taxon>
    </lineage>
</organism>
<accession>A0A853IAB0</accession>
<name>A0A853IAB0_9GAMM</name>
<evidence type="ECO:0000313" key="3">
    <source>
        <dbReference type="Proteomes" id="UP000569732"/>
    </source>
</evidence>
<dbReference type="PANTHER" id="PTHR47623:SF1">
    <property type="entry name" value="OS09G0287300 PROTEIN"/>
    <property type="match status" value="1"/>
</dbReference>
<dbReference type="RefSeq" id="WP_180568514.1">
    <property type="nucleotide sequence ID" value="NZ_JACCKB010000014.1"/>
</dbReference>
<feature type="binding site" evidence="1">
    <location>
        <position position="58"/>
    </location>
    <ligand>
        <name>substrate</name>
    </ligand>
</feature>
<dbReference type="InterPro" id="IPR029033">
    <property type="entry name" value="His_PPase_superfam"/>
</dbReference>
<dbReference type="EMBL" id="JACCKB010000014">
    <property type="protein sequence ID" value="NYZ66487.1"/>
    <property type="molecule type" value="Genomic_DNA"/>
</dbReference>
<dbReference type="Gene3D" id="3.40.50.1240">
    <property type="entry name" value="Phosphoglycerate mutase-like"/>
    <property type="match status" value="1"/>
</dbReference>
<dbReference type="Proteomes" id="UP000569732">
    <property type="component" value="Unassembled WGS sequence"/>
</dbReference>
<dbReference type="AlphaFoldDB" id="A0A853IAB0"/>
<dbReference type="InterPro" id="IPR013078">
    <property type="entry name" value="His_Pase_superF_clade-1"/>
</dbReference>
<proteinExistence type="predicted"/>
<reference evidence="2 3" key="1">
    <citation type="submission" date="2020-07" db="EMBL/GenBank/DDBJ databases">
        <title>Endozoicomonas sp. nov., isolated from sediment.</title>
        <authorList>
            <person name="Gu T."/>
        </authorList>
    </citation>
    <scope>NUCLEOTIDE SEQUENCE [LARGE SCALE GENOMIC DNA]</scope>
    <source>
        <strain evidence="2 3">SM1973</strain>
    </source>
</reference>